<accession>A0A3R8T0F9</accession>
<dbReference type="Proteomes" id="UP000269265">
    <property type="component" value="Unassembled WGS sequence"/>
</dbReference>
<evidence type="ECO:0000313" key="2">
    <source>
        <dbReference type="EMBL" id="RRS03208.1"/>
    </source>
</evidence>
<evidence type="ECO:0000259" key="1">
    <source>
        <dbReference type="Pfam" id="PF23639"/>
    </source>
</evidence>
<evidence type="ECO:0000313" key="3">
    <source>
        <dbReference type="Proteomes" id="UP000269265"/>
    </source>
</evidence>
<name>A0A3R8T0F9_9BURK</name>
<dbReference type="OrthoDB" id="8967890at2"/>
<dbReference type="InterPro" id="IPR055570">
    <property type="entry name" value="DUF7146"/>
</dbReference>
<comment type="caution">
    <text evidence="2">The sequence shown here is derived from an EMBL/GenBank/DDBJ whole genome shotgun (WGS) entry which is preliminary data.</text>
</comment>
<dbReference type="Pfam" id="PF23639">
    <property type="entry name" value="DUF7146"/>
    <property type="match status" value="1"/>
</dbReference>
<keyword evidence="3" id="KW-1185">Reference proteome</keyword>
<protein>
    <recommendedName>
        <fullName evidence="1">DUF7146 domain-containing protein</fullName>
    </recommendedName>
</protein>
<gene>
    <name evidence="2" type="ORF">EIP75_16070</name>
</gene>
<dbReference type="RefSeq" id="WP_125244300.1">
    <property type="nucleotide sequence ID" value="NZ_RSED01000013.1"/>
</dbReference>
<dbReference type="EMBL" id="RSED01000013">
    <property type="protein sequence ID" value="RRS03208.1"/>
    <property type="molecule type" value="Genomic_DNA"/>
</dbReference>
<sequence length="222" mass="23395">MTADIEQRSAIAQSVLEQSKPAEPGDIAHKLMQDARARIIPPQTVRTHDALPYVVGGECFGAFPALVMALHDGRGQVVGLEAVYIAPDAGLIEPVQTMLIHESPGAHFRIDCPMGPSIGVALALDNAIAARHLLDLPVSLCAVTTASDLAAFDWPDIAQELAIFATDATATEAEHLADRARAAGLAAEVFYPPTPGASWHQEMLLSGAVPADDVAAREADEH</sequence>
<proteinExistence type="predicted"/>
<feature type="domain" description="DUF7146" evidence="1">
    <location>
        <begin position="7"/>
        <end position="96"/>
    </location>
</feature>
<organism evidence="2 3">
    <name type="scientific">Aquabacterium soli</name>
    <dbReference type="NCBI Taxonomy" id="2493092"/>
    <lineage>
        <taxon>Bacteria</taxon>
        <taxon>Pseudomonadati</taxon>
        <taxon>Pseudomonadota</taxon>
        <taxon>Betaproteobacteria</taxon>
        <taxon>Burkholderiales</taxon>
        <taxon>Aquabacterium</taxon>
    </lineage>
</organism>
<dbReference type="AlphaFoldDB" id="A0A3R8T0F9"/>
<reference evidence="2 3" key="1">
    <citation type="submission" date="2018-12" db="EMBL/GenBank/DDBJ databases">
        <title>The whole draft genome of Aquabacterium sp. SJQ9.</title>
        <authorList>
            <person name="Sun L."/>
            <person name="Gao X."/>
            <person name="Chen W."/>
            <person name="Huang K."/>
        </authorList>
    </citation>
    <scope>NUCLEOTIDE SEQUENCE [LARGE SCALE GENOMIC DNA]</scope>
    <source>
        <strain evidence="2 3">SJQ9</strain>
    </source>
</reference>